<dbReference type="CDD" id="cd18551">
    <property type="entry name" value="ABC_6TM_LmrA_like"/>
    <property type="match status" value="1"/>
</dbReference>
<keyword evidence="2" id="KW-0813">Transport</keyword>
<feature type="transmembrane region" description="Helical" evidence="9">
    <location>
        <begin position="275"/>
        <end position="296"/>
    </location>
</feature>
<dbReference type="Pfam" id="PF00664">
    <property type="entry name" value="ABC_membrane"/>
    <property type="match status" value="1"/>
</dbReference>
<dbReference type="GO" id="GO:0005524">
    <property type="term" value="F:ATP binding"/>
    <property type="evidence" value="ECO:0007669"/>
    <property type="project" value="UniProtKB-KW"/>
</dbReference>
<evidence type="ECO:0000313" key="12">
    <source>
        <dbReference type="EMBL" id="ANS77383.1"/>
    </source>
</evidence>
<dbReference type="PROSITE" id="PS00211">
    <property type="entry name" value="ABC_TRANSPORTER_1"/>
    <property type="match status" value="1"/>
</dbReference>
<dbReference type="SMART" id="SM00382">
    <property type="entry name" value="AAA"/>
    <property type="match status" value="1"/>
</dbReference>
<dbReference type="PROSITE" id="PS50893">
    <property type="entry name" value="ABC_TRANSPORTER_2"/>
    <property type="match status" value="1"/>
</dbReference>
<proteinExistence type="predicted"/>
<dbReference type="PANTHER" id="PTHR43394:SF1">
    <property type="entry name" value="ATP-BINDING CASSETTE SUB-FAMILY B MEMBER 10, MITOCHONDRIAL"/>
    <property type="match status" value="1"/>
</dbReference>
<keyword evidence="3" id="KW-1003">Cell membrane</keyword>
<keyword evidence="4 9" id="KW-0812">Transmembrane</keyword>
<dbReference type="GO" id="GO:0005886">
    <property type="term" value="C:plasma membrane"/>
    <property type="evidence" value="ECO:0007669"/>
    <property type="project" value="UniProtKB-SubCell"/>
</dbReference>
<keyword evidence="13" id="KW-1185">Reference proteome</keyword>
<dbReference type="Gene3D" id="3.40.50.300">
    <property type="entry name" value="P-loop containing nucleotide triphosphate hydrolases"/>
    <property type="match status" value="1"/>
</dbReference>
<dbReference type="PROSITE" id="PS50929">
    <property type="entry name" value="ABC_TM1F"/>
    <property type="match status" value="1"/>
</dbReference>
<feature type="domain" description="ABC transmembrane type-1" evidence="11">
    <location>
        <begin position="23"/>
        <end position="301"/>
    </location>
</feature>
<evidence type="ECO:0000256" key="4">
    <source>
        <dbReference type="ARBA" id="ARBA00022692"/>
    </source>
</evidence>
<dbReference type="OrthoDB" id="9770415at2"/>
<evidence type="ECO:0000313" key="13">
    <source>
        <dbReference type="Proteomes" id="UP000092573"/>
    </source>
</evidence>
<evidence type="ECO:0000256" key="7">
    <source>
        <dbReference type="ARBA" id="ARBA00022989"/>
    </source>
</evidence>
<dbReference type="Proteomes" id="UP000092573">
    <property type="component" value="Chromosome"/>
</dbReference>
<dbReference type="KEGG" id="pyg:AWM70_21790"/>
<feature type="transmembrane region" description="Helical" evidence="9">
    <location>
        <begin position="160"/>
        <end position="177"/>
    </location>
</feature>
<dbReference type="PANTHER" id="PTHR43394">
    <property type="entry name" value="ATP-DEPENDENT PERMEASE MDL1, MITOCHONDRIAL"/>
    <property type="match status" value="1"/>
</dbReference>
<feature type="transmembrane region" description="Helical" evidence="9">
    <location>
        <begin position="54"/>
        <end position="80"/>
    </location>
</feature>
<dbReference type="InterPro" id="IPR039421">
    <property type="entry name" value="Type_1_exporter"/>
</dbReference>
<dbReference type="Gene3D" id="1.20.1560.10">
    <property type="entry name" value="ABC transporter type 1, transmembrane domain"/>
    <property type="match status" value="1"/>
</dbReference>
<dbReference type="RefSeq" id="WP_068700972.1">
    <property type="nucleotide sequence ID" value="NZ_CP014167.1"/>
</dbReference>
<dbReference type="InterPro" id="IPR017871">
    <property type="entry name" value="ABC_transporter-like_CS"/>
</dbReference>
<feature type="transmembrane region" description="Helical" evidence="9">
    <location>
        <begin position="240"/>
        <end position="263"/>
    </location>
</feature>
<dbReference type="GO" id="GO:0016887">
    <property type="term" value="F:ATP hydrolysis activity"/>
    <property type="evidence" value="ECO:0007669"/>
    <property type="project" value="InterPro"/>
</dbReference>
<gene>
    <name evidence="12" type="ORF">AWM70_21790</name>
</gene>
<evidence type="ECO:0000256" key="8">
    <source>
        <dbReference type="ARBA" id="ARBA00023136"/>
    </source>
</evidence>
<dbReference type="InterPro" id="IPR011527">
    <property type="entry name" value="ABC1_TM_dom"/>
</dbReference>
<dbReference type="EMBL" id="CP014167">
    <property type="protein sequence ID" value="ANS77383.1"/>
    <property type="molecule type" value="Genomic_DNA"/>
</dbReference>
<dbReference type="GO" id="GO:0015421">
    <property type="term" value="F:ABC-type oligopeptide transporter activity"/>
    <property type="evidence" value="ECO:0007669"/>
    <property type="project" value="TreeGrafter"/>
</dbReference>
<feature type="domain" description="ABC transporter" evidence="10">
    <location>
        <begin position="333"/>
        <end position="569"/>
    </location>
</feature>
<name>A0A1B1N7H3_9BACL</name>
<keyword evidence="8 9" id="KW-0472">Membrane</keyword>
<keyword evidence="5" id="KW-0547">Nucleotide-binding</keyword>
<dbReference type="InterPro" id="IPR027417">
    <property type="entry name" value="P-loop_NTPase"/>
</dbReference>
<evidence type="ECO:0000256" key="3">
    <source>
        <dbReference type="ARBA" id="ARBA00022475"/>
    </source>
</evidence>
<dbReference type="FunFam" id="3.40.50.300:FF:000221">
    <property type="entry name" value="Multidrug ABC transporter ATP-binding protein"/>
    <property type="match status" value="1"/>
</dbReference>
<organism evidence="12 13">
    <name type="scientific">Paenibacillus yonginensis</name>
    <dbReference type="NCBI Taxonomy" id="1462996"/>
    <lineage>
        <taxon>Bacteria</taxon>
        <taxon>Bacillati</taxon>
        <taxon>Bacillota</taxon>
        <taxon>Bacilli</taxon>
        <taxon>Bacillales</taxon>
        <taxon>Paenibacillaceae</taxon>
        <taxon>Paenibacillus</taxon>
    </lineage>
</organism>
<evidence type="ECO:0000256" key="2">
    <source>
        <dbReference type="ARBA" id="ARBA00022448"/>
    </source>
</evidence>
<sequence length="575" mass="63443">MYSWKSFFRLIGDTRPSKAKLGIALGLSLISTIGGLVVPLLTRDLVDGFSLQSITPLSVILMVLAFVAQAVSGAVSIYLLNHVGQTVVSRLRDRLWSKLLSLSLPYYNEHRTGDTISRMTNDTAVVRGLISEHISGFVNGVISAIGAIVILLFMDWKMTLITFVAVPLCVAVIAPVGRRLYLISKDTQDETASFTTTLNQALSEIRLVKSSNGERVEYENGQKGITKLLKLGIAEGKMQAIISPLTMFVIMLILVVIIGYGGMRVTQGQMTAGSLVAFILYLFQIIFPVTQVTQFFTQLQKAKGATQRIIETLEAEEEDIHTGEELTRLNEPIVLEELSFSYPGSDEATLERISFRVEPGKVTAIVGPSGGGKTTLFSLVERFYQPTSGVMKLGGTEVSRYSLRSWRGRIGYVSQESPLIAGSIRDNVLYGLERQVTEDELNEALRMAYADIFIRDFPDGMETQVGERGVKLSGGQRQRIAIARAILRNPDLLMLDEATSSLDSKSEAIVQEALSNLMKGRTTLVIAHRLSTVVDADQILFIEKGRITGRGTHAQLYEVHDLYREFADHQLKVRA</sequence>
<evidence type="ECO:0000256" key="9">
    <source>
        <dbReference type="SAM" id="Phobius"/>
    </source>
</evidence>
<keyword evidence="7 9" id="KW-1133">Transmembrane helix</keyword>
<dbReference type="InterPro" id="IPR003439">
    <property type="entry name" value="ABC_transporter-like_ATP-bd"/>
</dbReference>
<protein>
    <submittedName>
        <fullName evidence="12">Multidrug ABC transporter permease</fullName>
    </submittedName>
</protein>
<keyword evidence="6" id="KW-0067">ATP-binding</keyword>
<dbReference type="SUPFAM" id="SSF90123">
    <property type="entry name" value="ABC transporter transmembrane region"/>
    <property type="match status" value="1"/>
</dbReference>
<evidence type="ECO:0000259" key="10">
    <source>
        <dbReference type="PROSITE" id="PS50893"/>
    </source>
</evidence>
<dbReference type="SUPFAM" id="SSF52540">
    <property type="entry name" value="P-loop containing nucleoside triphosphate hydrolases"/>
    <property type="match status" value="1"/>
</dbReference>
<dbReference type="STRING" id="1462996.AWM70_21790"/>
<dbReference type="InterPro" id="IPR003593">
    <property type="entry name" value="AAA+_ATPase"/>
</dbReference>
<evidence type="ECO:0000256" key="6">
    <source>
        <dbReference type="ARBA" id="ARBA00022840"/>
    </source>
</evidence>
<evidence type="ECO:0000256" key="5">
    <source>
        <dbReference type="ARBA" id="ARBA00022741"/>
    </source>
</evidence>
<reference evidence="12 13" key="1">
    <citation type="submission" date="2016-01" db="EMBL/GenBank/DDBJ databases">
        <title>Complete Genome Sequence of Paenibacillus yonginensis DCY84, a novel Plant Growth-Promoting Bacteria with Elicitation of Induced Systemic Resistance.</title>
        <authorList>
            <person name="Kim Y.J."/>
            <person name="Yang D.C."/>
            <person name="Sukweenadhi J."/>
        </authorList>
    </citation>
    <scope>NUCLEOTIDE SEQUENCE [LARGE SCALE GENOMIC DNA]</scope>
    <source>
        <strain evidence="12 13">DCY84</strain>
    </source>
</reference>
<evidence type="ECO:0000259" key="11">
    <source>
        <dbReference type="PROSITE" id="PS50929"/>
    </source>
</evidence>
<accession>A0A1B1N7H3</accession>
<feature type="transmembrane region" description="Helical" evidence="9">
    <location>
        <begin position="136"/>
        <end position="154"/>
    </location>
</feature>
<dbReference type="InterPro" id="IPR036640">
    <property type="entry name" value="ABC1_TM_sf"/>
</dbReference>
<evidence type="ECO:0000256" key="1">
    <source>
        <dbReference type="ARBA" id="ARBA00004651"/>
    </source>
</evidence>
<dbReference type="FunFam" id="1.20.1560.10:FF:000011">
    <property type="entry name" value="Multidrug ABC transporter ATP-binding protein"/>
    <property type="match status" value="1"/>
</dbReference>
<feature type="transmembrane region" description="Helical" evidence="9">
    <location>
        <begin position="21"/>
        <end position="42"/>
    </location>
</feature>
<dbReference type="AlphaFoldDB" id="A0A1B1N7H3"/>
<dbReference type="Pfam" id="PF00005">
    <property type="entry name" value="ABC_tran"/>
    <property type="match status" value="1"/>
</dbReference>
<comment type="subcellular location">
    <subcellularLocation>
        <location evidence="1">Cell membrane</location>
        <topology evidence="1">Multi-pass membrane protein</topology>
    </subcellularLocation>
</comment>